<reference evidence="8 10" key="1">
    <citation type="submission" date="2015-09" db="EMBL/GenBank/DDBJ databases">
        <authorList>
            <consortium name="Pathogen Informatics"/>
        </authorList>
    </citation>
    <scope>NUCLEOTIDE SEQUENCE [LARGE SCALE GENOMIC DNA]</scope>
    <source>
        <strain evidence="8 10">2789STDY5834880</strain>
    </source>
</reference>
<evidence type="ECO:0000259" key="6">
    <source>
        <dbReference type="Pfam" id="PF07980"/>
    </source>
</evidence>
<feature type="domain" description="RagB/SusD" evidence="6">
    <location>
        <begin position="311"/>
        <end position="642"/>
    </location>
</feature>
<protein>
    <submittedName>
        <fullName evidence="8 9">SusD family</fullName>
    </submittedName>
</protein>
<dbReference type="Gene3D" id="1.25.40.390">
    <property type="match status" value="1"/>
</dbReference>
<evidence type="ECO:0000313" key="10">
    <source>
        <dbReference type="Proteomes" id="UP000095657"/>
    </source>
</evidence>
<evidence type="ECO:0000313" key="9">
    <source>
        <dbReference type="EMBL" id="KAA5503868.1"/>
    </source>
</evidence>
<comment type="subcellular location">
    <subcellularLocation>
        <location evidence="1">Cell outer membrane</location>
    </subcellularLocation>
</comment>
<comment type="similarity">
    <text evidence="2">Belongs to the SusD family.</text>
</comment>
<evidence type="ECO:0000313" key="11">
    <source>
        <dbReference type="Proteomes" id="UP000368418"/>
    </source>
</evidence>
<evidence type="ECO:0000256" key="3">
    <source>
        <dbReference type="ARBA" id="ARBA00022729"/>
    </source>
</evidence>
<dbReference type="Pfam" id="PF14322">
    <property type="entry name" value="SusD-like_3"/>
    <property type="match status" value="1"/>
</dbReference>
<dbReference type="GO" id="GO:0009279">
    <property type="term" value="C:cell outer membrane"/>
    <property type="evidence" value="ECO:0007669"/>
    <property type="project" value="UniProtKB-SubCell"/>
</dbReference>
<dbReference type="Proteomes" id="UP000095657">
    <property type="component" value="Unassembled WGS sequence"/>
</dbReference>
<organism evidence="8 10">
    <name type="scientific">Bacteroides caccae</name>
    <dbReference type="NCBI Taxonomy" id="47678"/>
    <lineage>
        <taxon>Bacteria</taxon>
        <taxon>Pseudomonadati</taxon>
        <taxon>Bacteroidota</taxon>
        <taxon>Bacteroidia</taxon>
        <taxon>Bacteroidales</taxon>
        <taxon>Bacteroidaceae</taxon>
        <taxon>Bacteroides</taxon>
    </lineage>
</organism>
<dbReference type="Proteomes" id="UP000368418">
    <property type="component" value="Unassembled WGS sequence"/>
</dbReference>
<dbReference type="InterPro" id="IPR012944">
    <property type="entry name" value="SusD_RagB_dom"/>
</dbReference>
<evidence type="ECO:0000256" key="1">
    <source>
        <dbReference type="ARBA" id="ARBA00004442"/>
    </source>
</evidence>
<evidence type="ECO:0000313" key="8">
    <source>
        <dbReference type="EMBL" id="CUO49797.1"/>
    </source>
</evidence>
<dbReference type="EMBL" id="CZAI01000001">
    <property type="protein sequence ID" value="CUO49797.1"/>
    <property type="molecule type" value="Genomic_DNA"/>
</dbReference>
<dbReference type="AlphaFoldDB" id="A0A174FJV7"/>
<name>A0A174FJV7_9BACE</name>
<evidence type="ECO:0000256" key="5">
    <source>
        <dbReference type="ARBA" id="ARBA00023237"/>
    </source>
</evidence>
<keyword evidence="5" id="KW-0998">Cell outer membrane</keyword>
<evidence type="ECO:0000256" key="2">
    <source>
        <dbReference type="ARBA" id="ARBA00006275"/>
    </source>
</evidence>
<dbReference type="EMBL" id="VVYD01000001">
    <property type="protein sequence ID" value="KAA5503868.1"/>
    <property type="molecule type" value="Genomic_DNA"/>
</dbReference>
<gene>
    <name evidence="8" type="ORF">ERS852494_00031</name>
    <name evidence="9" type="ORF">F2Y31_01060</name>
</gene>
<dbReference type="InterPro" id="IPR033985">
    <property type="entry name" value="SusD-like_N"/>
</dbReference>
<dbReference type="RefSeq" id="WP_055169492.1">
    <property type="nucleotide sequence ID" value="NZ_CACRTB010000007.1"/>
</dbReference>
<reference evidence="9 11" key="2">
    <citation type="journal article" date="2019" name="Nat. Med.">
        <title>A library of human gut bacterial isolates paired with longitudinal multiomics data enables mechanistic microbiome research.</title>
        <authorList>
            <person name="Poyet M."/>
            <person name="Groussin M."/>
            <person name="Gibbons S.M."/>
            <person name="Avila-Pacheco J."/>
            <person name="Jiang X."/>
            <person name="Kearney S.M."/>
            <person name="Perrotta A.R."/>
            <person name="Berdy B."/>
            <person name="Zhao S."/>
            <person name="Lieberman T.D."/>
            <person name="Swanson P.K."/>
            <person name="Smith M."/>
            <person name="Roesemann S."/>
            <person name="Alexander J.E."/>
            <person name="Rich S.A."/>
            <person name="Livny J."/>
            <person name="Vlamakis H."/>
            <person name="Clish C."/>
            <person name="Bullock K."/>
            <person name="Deik A."/>
            <person name="Scott J."/>
            <person name="Pierce K.A."/>
            <person name="Xavier R.J."/>
            <person name="Alm E.J."/>
        </authorList>
    </citation>
    <scope>NUCLEOTIDE SEQUENCE [LARGE SCALE GENOMIC DNA]</scope>
    <source>
        <strain evidence="9 11">BIOML-A19</strain>
    </source>
</reference>
<accession>A0A174FJV7</accession>
<dbReference type="PROSITE" id="PS51257">
    <property type="entry name" value="PROKAR_LIPOPROTEIN"/>
    <property type="match status" value="1"/>
</dbReference>
<dbReference type="SUPFAM" id="SSF48452">
    <property type="entry name" value="TPR-like"/>
    <property type="match status" value="1"/>
</dbReference>
<evidence type="ECO:0000259" key="7">
    <source>
        <dbReference type="Pfam" id="PF14322"/>
    </source>
</evidence>
<dbReference type="Pfam" id="PF07980">
    <property type="entry name" value="SusD_RagB"/>
    <property type="match status" value="1"/>
</dbReference>
<keyword evidence="4" id="KW-0472">Membrane</keyword>
<dbReference type="InterPro" id="IPR011990">
    <property type="entry name" value="TPR-like_helical_dom_sf"/>
</dbReference>
<proteinExistence type="inferred from homology"/>
<feature type="domain" description="SusD-like N-terminal" evidence="7">
    <location>
        <begin position="71"/>
        <end position="229"/>
    </location>
</feature>
<keyword evidence="3" id="KW-0732">Signal</keyword>
<sequence length="643" mass="74344">MKLSLVKYILLFCGVIPLLTSCESFLDKQETEDLTFEQLWQKRAYTRGYFLNAMSFLPNDLTGYVSTPQSTATDELINASNAAAESMNTGAWNASSVPGANFNLYNGIRECNIFMQNVYSCSDPTVTQEEKDEWYWYTRWARAYYYFLMMRNYGPIFLLGDEILPYDATTESLYRPRNTWEQCVDYVVNEMTQCATYFKEHGKTTWTVDAEYGLPTEGAALAVISRLKLYSARDLYNGNSLYNTVKNPTTPDFPELSDQYLFPQTYSNEKWKEAVQAAKAVIDLGVYELHRDASDDPYANYLGITQVDWNKELIWTTGYASRAIIARRTTPTGVKTKKGGNGAAYGALGPSQQQVDAYAMDNGKYPITGYEIDGTPKVDENSGYSENGITEFANPFLEYLSKGDTYQAKYYKRATRNMFINREPRFYIAVYWSDSYWRCGPGKDDYVLCNLAKDGNSNTSHDHSRSGYLVNRFCDHTASFVNNQPGNMVFPTFRLGEIYLNFIEAALEWEKRSRDSQYRTTAMEYWADLRARSGMDPIMEVYPEATIDQLIELCRRERRIELAFENHRFFDTRTWMIATTTDNGPIYGMNVEAQAVNTEDTPDTFWRRTVVQNRVFRANHFLYPFSQRELDRNKLLTQNYNWR</sequence>
<evidence type="ECO:0000256" key="4">
    <source>
        <dbReference type="ARBA" id="ARBA00023136"/>
    </source>
</evidence>
<dbReference type="STRING" id="47678.ERS852494_00031"/>